<keyword evidence="2 6" id="KW-0698">rRNA processing</keyword>
<dbReference type="InterPro" id="IPR029063">
    <property type="entry name" value="SAM-dependent_MTases_sf"/>
</dbReference>
<dbReference type="PANTHER" id="PTHR31760">
    <property type="entry name" value="S-ADENOSYL-L-METHIONINE-DEPENDENT METHYLTRANSFERASES SUPERFAMILY PROTEIN"/>
    <property type="match status" value="1"/>
</dbReference>
<dbReference type="EC" id="2.1.1.-" evidence="6"/>
<sequence>MFIYENIKMPLDRLKKDFALSDFQLNQFQEYYLFLTNYNKKTNLTSLVNQKDIYFKHFYDSLLISKTFNFEQINSLCDLGTGAGFPGIPLKILYPNLKVFLIDFSSKKINFLELLIKHLDLTNVFVFKEKIEKHKKKYDFVITRALGKLNLILKLASFVTKDKSYFMAMKGPNYKAEFQDITQIYQFELKNEFFLQLPEEYGKRVNLLFQKK</sequence>
<protein>
    <recommendedName>
        <fullName evidence="6">Ribosomal RNA small subunit methyltransferase G</fullName>
        <ecNumber evidence="6">2.1.1.-</ecNumber>
    </recommendedName>
    <alternativeName>
        <fullName evidence="6">16S rRNA 7-methylguanosine methyltransferase</fullName>
        <shortName evidence="6">16S rRNA m7G methyltransferase</shortName>
    </alternativeName>
</protein>
<dbReference type="PIRSF" id="PIRSF003078">
    <property type="entry name" value="GidB"/>
    <property type="match status" value="1"/>
</dbReference>
<evidence type="ECO:0000256" key="5">
    <source>
        <dbReference type="ARBA" id="ARBA00022691"/>
    </source>
</evidence>
<dbReference type="HAMAP" id="MF_00074">
    <property type="entry name" value="16SrRNA_methyltr_G"/>
    <property type="match status" value="1"/>
</dbReference>
<feature type="binding site" evidence="6">
    <location>
        <position position="85"/>
    </location>
    <ligand>
        <name>S-adenosyl-L-methionine</name>
        <dbReference type="ChEBI" id="CHEBI:59789"/>
    </ligand>
</feature>
<dbReference type="InterPro" id="IPR003682">
    <property type="entry name" value="rRNA_ssu_MeTfrase_G"/>
</dbReference>
<evidence type="ECO:0000256" key="1">
    <source>
        <dbReference type="ARBA" id="ARBA00022490"/>
    </source>
</evidence>
<organism evidence="7 8">
    <name type="scientific">Candidatus Phytoplasma rubi</name>
    <dbReference type="NCBI Taxonomy" id="399025"/>
    <lineage>
        <taxon>Bacteria</taxon>
        <taxon>Bacillati</taxon>
        <taxon>Mycoplasmatota</taxon>
        <taxon>Mollicutes</taxon>
        <taxon>Acholeplasmatales</taxon>
        <taxon>Acholeplasmataceae</taxon>
        <taxon>Candidatus Phytoplasma</taxon>
        <taxon>16SrV (Elm yellows group)</taxon>
    </lineage>
</organism>
<dbReference type="EMBL" id="CP114006">
    <property type="protein sequence ID" value="WAN63696.1"/>
    <property type="molecule type" value="Genomic_DNA"/>
</dbReference>
<evidence type="ECO:0000256" key="4">
    <source>
        <dbReference type="ARBA" id="ARBA00022679"/>
    </source>
</evidence>
<comment type="similarity">
    <text evidence="6">Belongs to the methyltransferase superfamily. RNA methyltransferase RsmG family.</text>
</comment>
<dbReference type="Pfam" id="PF02527">
    <property type="entry name" value="GidB"/>
    <property type="match status" value="1"/>
</dbReference>
<feature type="binding site" evidence="6">
    <location>
        <position position="144"/>
    </location>
    <ligand>
        <name>S-adenosyl-L-methionine</name>
        <dbReference type="ChEBI" id="CHEBI:59789"/>
    </ligand>
</feature>
<comment type="function">
    <text evidence="6">Specifically methylates the N7 position of a guanine in 16S rRNA.</text>
</comment>
<gene>
    <name evidence="6" type="primary">rsmG</name>
    <name evidence="7" type="ORF">RS022_09180</name>
</gene>
<reference evidence="7 8" key="1">
    <citation type="journal article" date="2023" name="Microbiol. Resour. Announc.">
        <title>Complete Genome of 'Candidatus Phytoplasma rubi' RS, a Phytopathogenic Bacterium Associated with Rubus Stunt Disease.</title>
        <authorList>
            <person name="Duckeck D."/>
            <person name="Zubert C."/>
            <person name="Bohm J.W."/>
            <person name="Carminati G."/>
            <person name="Schneider B."/>
            <person name="Kube M."/>
        </authorList>
    </citation>
    <scope>NUCLEOTIDE SEQUENCE [LARGE SCALE GENOMIC DNA]</scope>
    <source>
        <strain evidence="7 8">RS</strain>
    </source>
</reference>
<evidence type="ECO:0000256" key="2">
    <source>
        <dbReference type="ARBA" id="ARBA00022552"/>
    </source>
</evidence>
<keyword evidence="4 6" id="KW-0808">Transferase</keyword>
<feature type="binding site" evidence="6">
    <location>
        <begin position="103"/>
        <end position="105"/>
    </location>
    <ligand>
        <name>S-adenosyl-L-methionine</name>
        <dbReference type="ChEBI" id="CHEBI:59789"/>
    </ligand>
</feature>
<keyword evidence="5 6" id="KW-0949">S-adenosyl-L-methionine</keyword>
<dbReference type="NCBIfam" id="TIGR00138">
    <property type="entry name" value="rsmG_gidB"/>
    <property type="match status" value="1"/>
</dbReference>
<evidence type="ECO:0000256" key="6">
    <source>
        <dbReference type="HAMAP-Rule" id="MF_00074"/>
    </source>
</evidence>
<comment type="subcellular location">
    <subcellularLocation>
        <location evidence="6">Cytoplasm</location>
    </subcellularLocation>
</comment>
<feature type="binding site" evidence="6">
    <location>
        <position position="80"/>
    </location>
    <ligand>
        <name>S-adenosyl-L-methionine</name>
        <dbReference type="ChEBI" id="CHEBI:59789"/>
    </ligand>
</feature>
<evidence type="ECO:0000313" key="8">
    <source>
        <dbReference type="Proteomes" id="UP001164727"/>
    </source>
</evidence>
<accession>A0ABY7BYL8</accession>
<dbReference type="SUPFAM" id="SSF53335">
    <property type="entry name" value="S-adenosyl-L-methionine-dependent methyltransferases"/>
    <property type="match status" value="1"/>
</dbReference>
<evidence type="ECO:0000313" key="7">
    <source>
        <dbReference type="EMBL" id="WAN63696.1"/>
    </source>
</evidence>
<keyword evidence="1 6" id="KW-0963">Cytoplasm</keyword>
<proteinExistence type="inferred from homology"/>
<name>A0ABY7BYL8_9MOLU</name>
<evidence type="ECO:0000256" key="3">
    <source>
        <dbReference type="ARBA" id="ARBA00022603"/>
    </source>
</evidence>
<keyword evidence="3 6" id="KW-0489">Methyltransferase</keyword>
<dbReference type="Gene3D" id="3.40.50.150">
    <property type="entry name" value="Vaccinia Virus protein VP39"/>
    <property type="match status" value="1"/>
</dbReference>
<feature type="binding site" evidence="6">
    <location>
        <begin position="131"/>
        <end position="132"/>
    </location>
    <ligand>
        <name>S-adenosyl-L-methionine</name>
        <dbReference type="ChEBI" id="CHEBI:59789"/>
    </ligand>
</feature>
<dbReference type="RefSeq" id="WP_268849876.1">
    <property type="nucleotide sequence ID" value="NZ_CP114006.1"/>
</dbReference>
<dbReference type="PANTHER" id="PTHR31760:SF0">
    <property type="entry name" value="S-ADENOSYL-L-METHIONINE-DEPENDENT METHYLTRANSFERASES SUPERFAMILY PROTEIN"/>
    <property type="match status" value="1"/>
</dbReference>
<keyword evidence="8" id="KW-1185">Reference proteome</keyword>
<dbReference type="Proteomes" id="UP001164727">
    <property type="component" value="Chromosome"/>
</dbReference>